<keyword evidence="5 13" id="KW-0328">Glycosyltransferase</keyword>
<dbReference type="PANTHER" id="PTHR11214">
    <property type="entry name" value="BETA-1,3-N-ACETYLGLUCOSAMINYLTRANSFERASE"/>
    <property type="match status" value="1"/>
</dbReference>
<evidence type="ECO:0000313" key="15">
    <source>
        <dbReference type="Proteomes" id="UP001418222"/>
    </source>
</evidence>
<keyword evidence="12 13" id="KW-0464">Manganese</keyword>
<evidence type="ECO:0000256" key="8">
    <source>
        <dbReference type="ARBA" id="ARBA00022968"/>
    </source>
</evidence>
<evidence type="ECO:0000256" key="11">
    <source>
        <dbReference type="ARBA" id="ARBA00023136"/>
    </source>
</evidence>
<comment type="caution">
    <text evidence="14">The sequence shown here is derived from an EMBL/GenBank/DDBJ whole genome shotgun (WGS) entry which is preliminary data.</text>
</comment>
<keyword evidence="6" id="KW-0808">Transferase</keyword>
<comment type="cofactor">
    <cofactor evidence="1 13">
        <name>Mn(2+)</name>
        <dbReference type="ChEBI" id="CHEBI:29035"/>
    </cofactor>
</comment>
<keyword evidence="9 13" id="KW-1133">Transmembrane helix</keyword>
<evidence type="ECO:0000256" key="5">
    <source>
        <dbReference type="ARBA" id="ARBA00022676"/>
    </source>
</evidence>
<name>A0AAP0AWS0_9ASPA</name>
<dbReference type="EMBL" id="JBBWWQ010000019">
    <property type="protein sequence ID" value="KAK8918335.1"/>
    <property type="molecule type" value="Genomic_DNA"/>
</dbReference>
<dbReference type="Pfam" id="PF01762">
    <property type="entry name" value="Galactosyl_T"/>
    <property type="match status" value="1"/>
</dbReference>
<evidence type="ECO:0000256" key="4">
    <source>
        <dbReference type="ARBA" id="ARBA00008661"/>
    </source>
</evidence>
<keyword evidence="15" id="KW-1185">Reference proteome</keyword>
<sequence length="322" mass="36622">MRILTTVKNGSPAAAKPSPSTIALLLIIPLFLLALIFLFLFPLELRLSTCRRRADFLISGAVTVAPPAPPPSDLRLLIGVLTRADLYERRQFIRLANSLQPPSSSFSASIDIRFVFCSLYKEDQRTLVAMEILRYDDIIILNCTENMNDGKTYTFFSSLPSLFNASRRPYDYVMKADDDTYLRLPQLAGSLRRQPRDDLYYGFVIPCESRDPFRDYMSGMGYVLSWDLVEWISASEIPRRMKDGPEDLMVGEWFKEGAKAKNRFTPKPAMYNYPDPGDPCAHEFVADTIAVHRLKDNPLWAETLKYFNVAGGLHPSTFYTIT</sequence>
<keyword evidence="11 13" id="KW-0472">Membrane</keyword>
<dbReference type="Proteomes" id="UP001418222">
    <property type="component" value="Unassembled WGS sequence"/>
</dbReference>
<dbReference type="FunFam" id="3.90.550.50:FF:000027">
    <property type="entry name" value="Hexosyltransferase"/>
    <property type="match status" value="1"/>
</dbReference>
<evidence type="ECO:0000256" key="10">
    <source>
        <dbReference type="ARBA" id="ARBA00023034"/>
    </source>
</evidence>
<evidence type="ECO:0000256" key="3">
    <source>
        <dbReference type="ARBA" id="ARBA00004922"/>
    </source>
</evidence>
<accession>A0AAP0AWS0</accession>
<comment type="pathway">
    <text evidence="3">Protein modification; protein glycosylation.</text>
</comment>
<feature type="transmembrane region" description="Helical" evidence="13">
    <location>
        <begin position="20"/>
        <end position="43"/>
    </location>
</feature>
<dbReference type="GO" id="GO:0016758">
    <property type="term" value="F:hexosyltransferase activity"/>
    <property type="evidence" value="ECO:0007669"/>
    <property type="project" value="InterPro"/>
</dbReference>
<protein>
    <recommendedName>
        <fullName evidence="13">Hexosyltransferase</fullName>
        <ecNumber evidence="13">2.4.1.-</ecNumber>
    </recommendedName>
</protein>
<evidence type="ECO:0000256" key="1">
    <source>
        <dbReference type="ARBA" id="ARBA00001936"/>
    </source>
</evidence>
<evidence type="ECO:0000256" key="13">
    <source>
        <dbReference type="RuleBase" id="RU363063"/>
    </source>
</evidence>
<proteinExistence type="inferred from homology"/>
<evidence type="ECO:0000256" key="9">
    <source>
        <dbReference type="ARBA" id="ARBA00022989"/>
    </source>
</evidence>
<evidence type="ECO:0000313" key="14">
    <source>
        <dbReference type="EMBL" id="KAK8918335.1"/>
    </source>
</evidence>
<reference evidence="14 15" key="1">
    <citation type="journal article" date="2022" name="Nat. Plants">
        <title>Genomes of leafy and leafless Platanthera orchids illuminate the evolution of mycoheterotrophy.</title>
        <authorList>
            <person name="Li M.H."/>
            <person name="Liu K.W."/>
            <person name="Li Z."/>
            <person name="Lu H.C."/>
            <person name="Ye Q.L."/>
            <person name="Zhang D."/>
            <person name="Wang J.Y."/>
            <person name="Li Y.F."/>
            <person name="Zhong Z.M."/>
            <person name="Liu X."/>
            <person name="Yu X."/>
            <person name="Liu D.K."/>
            <person name="Tu X.D."/>
            <person name="Liu B."/>
            <person name="Hao Y."/>
            <person name="Liao X.Y."/>
            <person name="Jiang Y.T."/>
            <person name="Sun W.H."/>
            <person name="Chen J."/>
            <person name="Chen Y.Q."/>
            <person name="Ai Y."/>
            <person name="Zhai J.W."/>
            <person name="Wu S.S."/>
            <person name="Zhou Z."/>
            <person name="Hsiao Y.Y."/>
            <person name="Wu W.L."/>
            <person name="Chen Y.Y."/>
            <person name="Lin Y.F."/>
            <person name="Hsu J.L."/>
            <person name="Li C.Y."/>
            <person name="Wang Z.W."/>
            <person name="Zhao X."/>
            <person name="Zhong W.Y."/>
            <person name="Ma X.K."/>
            <person name="Ma L."/>
            <person name="Huang J."/>
            <person name="Chen G.Z."/>
            <person name="Huang M.Z."/>
            <person name="Huang L."/>
            <person name="Peng D.H."/>
            <person name="Luo Y.B."/>
            <person name="Zou S.Q."/>
            <person name="Chen S.P."/>
            <person name="Lan S."/>
            <person name="Tsai W.C."/>
            <person name="Van de Peer Y."/>
            <person name="Liu Z.J."/>
        </authorList>
    </citation>
    <scope>NUCLEOTIDE SEQUENCE [LARGE SCALE GENOMIC DNA]</scope>
    <source>
        <strain evidence="14">Lor287</strain>
    </source>
</reference>
<dbReference type="AlphaFoldDB" id="A0AAP0AWS0"/>
<dbReference type="InterPro" id="IPR002659">
    <property type="entry name" value="Glyco_trans_31"/>
</dbReference>
<keyword evidence="10 13" id="KW-0333">Golgi apparatus</keyword>
<evidence type="ECO:0000256" key="2">
    <source>
        <dbReference type="ARBA" id="ARBA00004323"/>
    </source>
</evidence>
<evidence type="ECO:0000256" key="6">
    <source>
        <dbReference type="ARBA" id="ARBA00022679"/>
    </source>
</evidence>
<keyword evidence="8 13" id="KW-0735">Signal-anchor</keyword>
<comment type="similarity">
    <text evidence="4 13">Belongs to the glycosyltransferase 31 family.</text>
</comment>
<evidence type="ECO:0000256" key="12">
    <source>
        <dbReference type="ARBA" id="ARBA00023211"/>
    </source>
</evidence>
<dbReference type="GO" id="GO:0000139">
    <property type="term" value="C:Golgi membrane"/>
    <property type="evidence" value="ECO:0007669"/>
    <property type="project" value="UniProtKB-SubCell"/>
</dbReference>
<dbReference type="Gene3D" id="3.90.550.50">
    <property type="match status" value="1"/>
</dbReference>
<comment type="subcellular location">
    <subcellularLocation>
        <location evidence="2 13">Golgi apparatus membrane</location>
        <topology evidence="2 13">Single-pass type II membrane protein</topology>
    </subcellularLocation>
</comment>
<dbReference type="EC" id="2.4.1.-" evidence="13"/>
<evidence type="ECO:0000256" key="7">
    <source>
        <dbReference type="ARBA" id="ARBA00022692"/>
    </source>
</evidence>
<dbReference type="PANTHER" id="PTHR11214:SF351">
    <property type="entry name" value="BETA-1,3-GALACTOSYLTRANSFERASE PVG3"/>
    <property type="match status" value="1"/>
</dbReference>
<gene>
    <name evidence="14" type="primary">B3GALT16</name>
    <name evidence="14" type="ORF">KSP39_PZI020984</name>
</gene>
<keyword evidence="7 13" id="KW-0812">Transmembrane</keyword>
<organism evidence="14 15">
    <name type="scientific">Platanthera zijinensis</name>
    <dbReference type="NCBI Taxonomy" id="2320716"/>
    <lineage>
        <taxon>Eukaryota</taxon>
        <taxon>Viridiplantae</taxon>
        <taxon>Streptophyta</taxon>
        <taxon>Embryophyta</taxon>
        <taxon>Tracheophyta</taxon>
        <taxon>Spermatophyta</taxon>
        <taxon>Magnoliopsida</taxon>
        <taxon>Liliopsida</taxon>
        <taxon>Asparagales</taxon>
        <taxon>Orchidaceae</taxon>
        <taxon>Orchidoideae</taxon>
        <taxon>Orchideae</taxon>
        <taxon>Orchidinae</taxon>
        <taxon>Platanthera</taxon>
    </lineage>
</organism>